<dbReference type="KEGG" id="bpg:Bathy08g03500"/>
<evidence type="ECO:0000313" key="3">
    <source>
        <dbReference type="Proteomes" id="UP000198341"/>
    </source>
</evidence>
<dbReference type="EMBL" id="FO082271">
    <property type="protein sequence ID" value="CCO17949.1"/>
    <property type="molecule type" value="Genomic_DNA"/>
</dbReference>
<dbReference type="CDD" id="cd06257">
    <property type="entry name" value="DnaJ"/>
    <property type="match status" value="1"/>
</dbReference>
<dbReference type="SUPFAM" id="SSF46565">
    <property type="entry name" value="Chaperone J-domain"/>
    <property type="match status" value="1"/>
</dbReference>
<protein>
    <recommendedName>
        <fullName evidence="1">J domain-containing protein</fullName>
    </recommendedName>
</protein>
<evidence type="ECO:0000313" key="2">
    <source>
        <dbReference type="EMBL" id="CCO17949.1"/>
    </source>
</evidence>
<dbReference type="Proteomes" id="UP000198341">
    <property type="component" value="Chromosome 8"/>
</dbReference>
<evidence type="ECO:0000259" key="1">
    <source>
        <dbReference type="PROSITE" id="PS50076"/>
    </source>
</evidence>
<organism evidence="2 3">
    <name type="scientific">Bathycoccus prasinos</name>
    <dbReference type="NCBI Taxonomy" id="41875"/>
    <lineage>
        <taxon>Eukaryota</taxon>
        <taxon>Viridiplantae</taxon>
        <taxon>Chlorophyta</taxon>
        <taxon>Mamiellophyceae</taxon>
        <taxon>Mamiellales</taxon>
        <taxon>Bathycoccaceae</taxon>
        <taxon>Bathycoccus</taxon>
    </lineage>
</organism>
<dbReference type="AlphaFoldDB" id="K8EIY8"/>
<dbReference type="InterPro" id="IPR036869">
    <property type="entry name" value="J_dom_sf"/>
</dbReference>
<accession>K8EIY8</accession>
<keyword evidence="3" id="KW-1185">Reference proteome</keyword>
<sequence>MAAPRRMLESCYEVDEIISDKNGCYHILDIHHEAYFPPESPPMAHPLFPNALKHAKEMKNKMMLNYHPDKVLSQESQEKEKAAESCAKINDAYENIAESAEKRRTYDTLQLARERAKELPSVPTVQQLKVPFFSHLRWKTNGEIAPGSEGSGVGYAKIMGVTADQELELQSPYAPQQDGDAQIIRVRVSELSPESTTVSKEEYACVGVKVGYVKSIYSPYLEQMCGVRFDLCANITVINKEFSHRFELLDEEKENEILPGFRDKAKDTITYSQRGGFSQQLPRVNIDVKFRGIRLRCSVGFMDAGFSPISSGENQRKVLITFGQNELDRFKRVAPGFNFQT</sequence>
<gene>
    <name evidence="2" type="ORF">Bathy08g03500</name>
</gene>
<reference evidence="2 3" key="1">
    <citation type="submission" date="2011-10" db="EMBL/GenBank/DDBJ databases">
        <authorList>
            <person name="Genoscope - CEA"/>
        </authorList>
    </citation>
    <scope>NUCLEOTIDE SEQUENCE [LARGE SCALE GENOMIC DNA]</scope>
    <source>
        <strain evidence="2 3">RCC 1105</strain>
    </source>
</reference>
<dbReference type="GeneID" id="19014329"/>
<dbReference type="PROSITE" id="PS50076">
    <property type="entry name" value="DNAJ_2"/>
    <property type="match status" value="1"/>
</dbReference>
<feature type="domain" description="J" evidence="1">
    <location>
        <begin position="23"/>
        <end position="110"/>
    </location>
</feature>
<dbReference type="InterPro" id="IPR001623">
    <property type="entry name" value="DnaJ_domain"/>
</dbReference>
<name>K8EIY8_9CHLO</name>
<proteinExistence type="predicted"/>
<dbReference type="RefSeq" id="XP_007511828.1">
    <property type="nucleotide sequence ID" value="XM_007511766.1"/>
</dbReference>
<dbReference type="Gene3D" id="1.10.287.110">
    <property type="entry name" value="DnaJ domain"/>
    <property type="match status" value="1"/>
</dbReference>